<protein>
    <submittedName>
        <fullName evidence="7">Sigma-70 family RNA polymerase sigma factor</fullName>
    </submittedName>
</protein>
<proteinExistence type="inferred from homology"/>
<comment type="similarity">
    <text evidence="1">Belongs to the sigma-70 factor family. ECF subfamily.</text>
</comment>
<feature type="domain" description="RNA polymerase sigma-70 region 2" evidence="5">
    <location>
        <begin position="33"/>
        <end position="94"/>
    </location>
</feature>
<evidence type="ECO:0000256" key="2">
    <source>
        <dbReference type="ARBA" id="ARBA00023015"/>
    </source>
</evidence>
<dbReference type="PANTHER" id="PTHR43133">
    <property type="entry name" value="RNA POLYMERASE ECF-TYPE SIGMA FACTO"/>
    <property type="match status" value="1"/>
</dbReference>
<feature type="domain" description="RNA polymerase sigma factor 70 region 4 type 2" evidence="6">
    <location>
        <begin position="122"/>
        <end position="174"/>
    </location>
</feature>
<evidence type="ECO:0000313" key="8">
    <source>
        <dbReference type="Proteomes" id="UP001165430"/>
    </source>
</evidence>
<dbReference type="InterPro" id="IPR007627">
    <property type="entry name" value="RNA_pol_sigma70_r2"/>
</dbReference>
<dbReference type="Gene3D" id="1.10.10.10">
    <property type="entry name" value="Winged helix-like DNA-binding domain superfamily/Winged helix DNA-binding domain"/>
    <property type="match status" value="1"/>
</dbReference>
<dbReference type="Pfam" id="PF04542">
    <property type="entry name" value="Sigma70_r2"/>
    <property type="match status" value="1"/>
</dbReference>
<name>A0ABS9V7B9_9BACT</name>
<organism evidence="7 8">
    <name type="scientific">Belliella alkalica</name>
    <dbReference type="NCBI Taxonomy" id="1730871"/>
    <lineage>
        <taxon>Bacteria</taxon>
        <taxon>Pseudomonadati</taxon>
        <taxon>Bacteroidota</taxon>
        <taxon>Cytophagia</taxon>
        <taxon>Cytophagales</taxon>
        <taxon>Cyclobacteriaceae</taxon>
        <taxon>Belliella</taxon>
    </lineage>
</organism>
<dbReference type="InterPro" id="IPR013324">
    <property type="entry name" value="RNA_pol_sigma_r3/r4-like"/>
</dbReference>
<dbReference type="RefSeq" id="WP_241409851.1">
    <property type="nucleotide sequence ID" value="NZ_JAKZGO010000002.1"/>
</dbReference>
<dbReference type="InterPro" id="IPR014284">
    <property type="entry name" value="RNA_pol_sigma-70_dom"/>
</dbReference>
<gene>
    <name evidence="7" type="ORF">MM213_02355</name>
</gene>
<evidence type="ECO:0000256" key="3">
    <source>
        <dbReference type="ARBA" id="ARBA00023082"/>
    </source>
</evidence>
<evidence type="ECO:0000259" key="6">
    <source>
        <dbReference type="Pfam" id="PF08281"/>
    </source>
</evidence>
<dbReference type="InterPro" id="IPR013325">
    <property type="entry name" value="RNA_pol_sigma_r2"/>
</dbReference>
<evidence type="ECO:0000256" key="4">
    <source>
        <dbReference type="ARBA" id="ARBA00023163"/>
    </source>
</evidence>
<dbReference type="NCBIfam" id="TIGR02937">
    <property type="entry name" value="sigma70-ECF"/>
    <property type="match status" value="1"/>
</dbReference>
<dbReference type="Pfam" id="PF08281">
    <property type="entry name" value="Sigma70_r4_2"/>
    <property type="match status" value="1"/>
</dbReference>
<keyword evidence="2" id="KW-0805">Transcription regulation</keyword>
<dbReference type="Gene3D" id="1.10.1740.10">
    <property type="match status" value="1"/>
</dbReference>
<comment type="caution">
    <text evidence="7">The sequence shown here is derived from an EMBL/GenBank/DDBJ whole genome shotgun (WGS) entry which is preliminary data.</text>
</comment>
<dbReference type="CDD" id="cd06171">
    <property type="entry name" value="Sigma70_r4"/>
    <property type="match status" value="1"/>
</dbReference>
<evidence type="ECO:0000313" key="7">
    <source>
        <dbReference type="EMBL" id="MCH7412312.1"/>
    </source>
</evidence>
<dbReference type="SUPFAM" id="SSF88946">
    <property type="entry name" value="Sigma2 domain of RNA polymerase sigma factors"/>
    <property type="match status" value="1"/>
</dbReference>
<dbReference type="EMBL" id="JAKZGO010000002">
    <property type="protein sequence ID" value="MCH7412312.1"/>
    <property type="molecule type" value="Genomic_DNA"/>
</dbReference>
<evidence type="ECO:0000256" key="1">
    <source>
        <dbReference type="ARBA" id="ARBA00010641"/>
    </source>
</evidence>
<dbReference type="Proteomes" id="UP001165430">
    <property type="component" value="Unassembled WGS sequence"/>
</dbReference>
<accession>A0ABS9V7B9</accession>
<keyword evidence="4" id="KW-0804">Transcription</keyword>
<keyword evidence="3" id="KW-0731">Sigma factor</keyword>
<evidence type="ECO:0000259" key="5">
    <source>
        <dbReference type="Pfam" id="PF04542"/>
    </source>
</evidence>
<dbReference type="PANTHER" id="PTHR43133:SF46">
    <property type="entry name" value="RNA POLYMERASE SIGMA-70 FACTOR ECF SUBFAMILY"/>
    <property type="match status" value="1"/>
</dbReference>
<dbReference type="InterPro" id="IPR036388">
    <property type="entry name" value="WH-like_DNA-bd_sf"/>
</dbReference>
<dbReference type="InterPro" id="IPR013249">
    <property type="entry name" value="RNA_pol_sigma70_r4_t2"/>
</dbReference>
<reference evidence="7" key="1">
    <citation type="submission" date="2022-03" db="EMBL/GenBank/DDBJ databases">
        <title>De novo assembled genomes of Belliella spp. (Cyclobacteriaceae) strains.</title>
        <authorList>
            <person name="Szabo A."/>
            <person name="Korponai K."/>
            <person name="Felfoldi T."/>
        </authorList>
    </citation>
    <scope>NUCLEOTIDE SEQUENCE</scope>
    <source>
        <strain evidence="7">DSM 111903</strain>
    </source>
</reference>
<sequence>MNLPNSNELQSVIRQCRNGDKKAQQKLFCLAYPLGMSVCRRYSSDLEESKSIFNEGMLKVFQQLDRYSADMSFGGWVRKIMVNTAIDNYRRSKRYQERFSDIDEEYVSLTCDESVLDKISAEELLGLVQQLPPSYRMVFTLYAVEEYTHRDISDKLGISEGTSKSNYAKAKAKLQKALVSIQPGIEKNYGKA</sequence>
<dbReference type="SUPFAM" id="SSF88659">
    <property type="entry name" value="Sigma3 and sigma4 domains of RNA polymerase sigma factors"/>
    <property type="match status" value="1"/>
</dbReference>
<dbReference type="InterPro" id="IPR039425">
    <property type="entry name" value="RNA_pol_sigma-70-like"/>
</dbReference>
<keyword evidence="8" id="KW-1185">Reference proteome</keyword>